<dbReference type="AlphaFoldDB" id="A0A2S2QUB7"/>
<feature type="domain" description="DNA helicase Pif1-like 2B" evidence="1">
    <location>
        <begin position="22"/>
        <end position="63"/>
    </location>
</feature>
<reference evidence="2" key="1">
    <citation type="submission" date="2018-04" db="EMBL/GenBank/DDBJ databases">
        <title>Transcriptome assembly of Sipha flava.</title>
        <authorList>
            <person name="Scully E.D."/>
            <person name="Geib S.M."/>
            <person name="Palmer N.A."/>
            <person name="Koch K."/>
            <person name="Bradshaw J."/>
            <person name="Heng-Moss T."/>
            <person name="Sarath G."/>
        </authorList>
    </citation>
    <scope>NUCLEOTIDE SEQUENCE</scope>
</reference>
<protein>
    <recommendedName>
        <fullName evidence="1">DNA helicase Pif1-like 2B domain-containing protein</fullName>
    </recommendedName>
</protein>
<name>A0A2S2QUB7_9HEMI</name>
<organism evidence="2">
    <name type="scientific">Sipha flava</name>
    <name type="common">yellow sugarcane aphid</name>
    <dbReference type="NCBI Taxonomy" id="143950"/>
    <lineage>
        <taxon>Eukaryota</taxon>
        <taxon>Metazoa</taxon>
        <taxon>Ecdysozoa</taxon>
        <taxon>Arthropoda</taxon>
        <taxon>Hexapoda</taxon>
        <taxon>Insecta</taxon>
        <taxon>Pterygota</taxon>
        <taxon>Neoptera</taxon>
        <taxon>Paraneoptera</taxon>
        <taxon>Hemiptera</taxon>
        <taxon>Sternorrhyncha</taxon>
        <taxon>Aphidomorpha</taxon>
        <taxon>Aphidoidea</taxon>
        <taxon>Aphididae</taxon>
        <taxon>Sipha</taxon>
    </lineage>
</organism>
<dbReference type="InterPro" id="IPR049163">
    <property type="entry name" value="Pif1-like_2B_dom"/>
</dbReference>
<dbReference type="Pfam" id="PF21530">
    <property type="entry name" value="Pif1_2B_dom"/>
    <property type="match status" value="1"/>
</dbReference>
<dbReference type="PANTHER" id="PTHR10492">
    <property type="match status" value="1"/>
</dbReference>
<proteinExistence type="predicted"/>
<gene>
    <name evidence="2" type="ORF">g.180312</name>
</gene>
<evidence type="ECO:0000259" key="1">
    <source>
        <dbReference type="Pfam" id="PF21530"/>
    </source>
</evidence>
<evidence type="ECO:0000313" key="2">
    <source>
        <dbReference type="EMBL" id="MBY81314.1"/>
    </source>
</evidence>
<dbReference type="PANTHER" id="PTHR10492:SF57">
    <property type="entry name" value="ATP-DEPENDENT DNA HELICASE"/>
    <property type="match status" value="1"/>
</dbReference>
<sequence length="120" mass="13784">MQIHYSFDTVFDLEEAVNFPTKFLNSLNSSGLPAHKMVLKVSCSVILFRNLIPPKFCNGTRLLEKSLKTFIIKCIVLTGCDTREDVLIPRIPLILSDFPFQFKRLQFPVKIYFATIINKS</sequence>
<dbReference type="OrthoDB" id="272985at2759"/>
<accession>A0A2S2QUB7</accession>
<dbReference type="EMBL" id="GGMS01012111">
    <property type="protein sequence ID" value="MBY81314.1"/>
    <property type="molecule type" value="Transcribed_RNA"/>
</dbReference>